<dbReference type="InterPro" id="IPR003661">
    <property type="entry name" value="HisK_dim/P_dom"/>
</dbReference>
<dbReference type="Gene3D" id="1.10.287.130">
    <property type="match status" value="1"/>
</dbReference>
<feature type="domain" description="PAS" evidence="8">
    <location>
        <begin position="6"/>
        <end position="60"/>
    </location>
</feature>
<sequence>MKFFKENSNIIDLLSSAISEGIIVVNRNQLIVATNNSANEMFGYSKGALLGKPLDTLIPQKFHHNHGGHFAGFMQKSGKRQMGQGRDLFGMRKNGQEFPVEAGLNPFEVDGVIYVMALVIDITERKQQERQINDLNSQLEAKIELRTKELKDIVLELRDEVTLRKKAESKANMALKKERELNDLKTKFLSLVSHEFKTPLSSILTSATLISKYQLSEQQAKRDKHLDTIKNKVKYLDTILTDFLSVERLESGKVNYKFTTFPLSKLVNEVIYDANMLLKTGQNIHYPDNIDDVIIDFDEKILELILSNLIHNAIKYSSEHSPIDIQVEYNKKMVTLKVIDQGMGIPKEEQKFIFNRYFRAENALLTQGTGIGLNIVKGHLENLGGFIEFTSEENKGTTFNIQLPLTRNKN</sequence>
<dbReference type="SMART" id="SM00388">
    <property type="entry name" value="HisKA"/>
    <property type="match status" value="1"/>
</dbReference>
<dbReference type="InterPro" id="IPR003594">
    <property type="entry name" value="HATPase_dom"/>
</dbReference>
<name>A0ABV2SRX5_9FLAO</name>
<dbReference type="CDD" id="cd00082">
    <property type="entry name" value="HisKA"/>
    <property type="match status" value="1"/>
</dbReference>
<feature type="domain" description="Histidine kinase" evidence="7">
    <location>
        <begin position="191"/>
        <end position="407"/>
    </location>
</feature>
<dbReference type="SUPFAM" id="SSF47384">
    <property type="entry name" value="Homodimeric domain of signal transducing histidine kinase"/>
    <property type="match status" value="1"/>
</dbReference>
<dbReference type="Pfam" id="PF02518">
    <property type="entry name" value="HATPase_c"/>
    <property type="match status" value="1"/>
</dbReference>
<dbReference type="CDD" id="cd00075">
    <property type="entry name" value="HATPase"/>
    <property type="match status" value="1"/>
</dbReference>
<dbReference type="Gene3D" id="3.30.565.10">
    <property type="entry name" value="Histidine kinase-like ATPase, C-terminal domain"/>
    <property type="match status" value="1"/>
</dbReference>
<dbReference type="GO" id="GO:0004673">
    <property type="term" value="F:protein histidine kinase activity"/>
    <property type="evidence" value="ECO:0007669"/>
    <property type="project" value="UniProtKB-EC"/>
</dbReference>
<dbReference type="CDD" id="cd00130">
    <property type="entry name" value="PAS"/>
    <property type="match status" value="1"/>
</dbReference>
<evidence type="ECO:0000256" key="1">
    <source>
        <dbReference type="ARBA" id="ARBA00000085"/>
    </source>
</evidence>
<dbReference type="SUPFAM" id="SSF55785">
    <property type="entry name" value="PYP-like sensor domain (PAS domain)"/>
    <property type="match status" value="1"/>
</dbReference>
<dbReference type="InterPro" id="IPR050736">
    <property type="entry name" value="Sensor_HK_Regulatory"/>
</dbReference>
<dbReference type="Gene3D" id="3.30.450.20">
    <property type="entry name" value="PAS domain"/>
    <property type="match status" value="1"/>
</dbReference>
<keyword evidence="5 9" id="KW-0418">Kinase</keyword>
<comment type="caution">
    <text evidence="9">The sequence shown here is derived from an EMBL/GenBank/DDBJ whole genome shotgun (WGS) entry which is preliminary data.</text>
</comment>
<evidence type="ECO:0000256" key="4">
    <source>
        <dbReference type="ARBA" id="ARBA00022679"/>
    </source>
</evidence>
<evidence type="ECO:0000259" key="8">
    <source>
        <dbReference type="PROSITE" id="PS50112"/>
    </source>
</evidence>
<dbReference type="InterPro" id="IPR000014">
    <property type="entry name" value="PAS"/>
</dbReference>
<dbReference type="PANTHER" id="PTHR43711">
    <property type="entry name" value="TWO-COMPONENT HISTIDINE KINASE"/>
    <property type="match status" value="1"/>
</dbReference>
<dbReference type="NCBIfam" id="TIGR00229">
    <property type="entry name" value="sensory_box"/>
    <property type="match status" value="1"/>
</dbReference>
<evidence type="ECO:0000256" key="5">
    <source>
        <dbReference type="ARBA" id="ARBA00022777"/>
    </source>
</evidence>
<dbReference type="EMBL" id="JBEXAE010000002">
    <property type="protein sequence ID" value="MET6989904.1"/>
    <property type="molecule type" value="Genomic_DNA"/>
</dbReference>
<evidence type="ECO:0000256" key="6">
    <source>
        <dbReference type="ARBA" id="ARBA00023012"/>
    </source>
</evidence>
<dbReference type="Pfam" id="PF00512">
    <property type="entry name" value="HisKA"/>
    <property type="match status" value="1"/>
</dbReference>
<keyword evidence="10" id="KW-1185">Reference proteome</keyword>
<keyword evidence="4 9" id="KW-0808">Transferase</keyword>
<dbReference type="PROSITE" id="PS50112">
    <property type="entry name" value="PAS"/>
    <property type="match status" value="1"/>
</dbReference>
<dbReference type="PANTHER" id="PTHR43711:SF26">
    <property type="entry name" value="SENSOR HISTIDINE KINASE RCSC"/>
    <property type="match status" value="1"/>
</dbReference>
<evidence type="ECO:0000256" key="3">
    <source>
        <dbReference type="ARBA" id="ARBA00022553"/>
    </source>
</evidence>
<keyword evidence="6" id="KW-0902">Two-component regulatory system</keyword>
<evidence type="ECO:0000259" key="7">
    <source>
        <dbReference type="PROSITE" id="PS50109"/>
    </source>
</evidence>
<dbReference type="InterPro" id="IPR004358">
    <property type="entry name" value="Sig_transdc_His_kin-like_C"/>
</dbReference>
<organism evidence="9 10">
    <name type="scientific">Sediminicola arcticus</name>
    <dbReference type="NCBI Taxonomy" id="1574308"/>
    <lineage>
        <taxon>Bacteria</taxon>
        <taxon>Pseudomonadati</taxon>
        <taxon>Bacteroidota</taxon>
        <taxon>Flavobacteriia</taxon>
        <taxon>Flavobacteriales</taxon>
        <taxon>Flavobacteriaceae</taxon>
        <taxon>Sediminicola</taxon>
    </lineage>
</organism>
<comment type="catalytic activity">
    <reaction evidence="1">
        <text>ATP + protein L-histidine = ADP + protein N-phospho-L-histidine.</text>
        <dbReference type="EC" id="2.7.13.3"/>
    </reaction>
</comment>
<dbReference type="SMART" id="SM00091">
    <property type="entry name" value="PAS"/>
    <property type="match status" value="1"/>
</dbReference>
<dbReference type="InterPro" id="IPR036890">
    <property type="entry name" value="HATPase_C_sf"/>
</dbReference>
<dbReference type="InterPro" id="IPR036097">
    <property type="entry name" value="HisK_dim/P_sf"/>
</dbReference>
<dbReference type="SMART" id="SM00387">
    <property type="entry name" value="HATPase_c"/>
    <property type="match status" value="1"/>
</dbReference>
<accession>A0ABV2SRX5</accession>
<gene>
    <name evidence="9" type="ORF">ABXZ36_04490</name>
</gene>
<dbReference type="SUPFAM" id="SSF55874">
    <property type="entry name" value="ATPase domain of HSP90 chaperone/DNA topoisomerase II/histidine kinase"/>
    <property type="match status" value="1"/>
</dbReference>
<evidence type="ECO:0000313" key="10">
    <source>
        <dbReference type="Proteomes" id="UP001549799"/>
    </source>
</evidence>
<evidence type="ECO:0000313" key="9">
    <source>
        <dbReference type="EMBL" id="MET6989904.1"/>
    </source>
</evidence>
<evidence type="ECO:0000256" key="2">
    <source>
        <dbReference type="ARBA" id="ARBA00012438"/>
    </source>
</evidence>
<dbReference type="InterPro" id="IPR035965">
    <property type="entry name" value="PAS-like_dom_sf"/>
</dbReference>
<proteinExistence type="predicted"/>
<dbReference type="PROSITE" id="PS50109">
    <property type="entry name" value="HIS_KIN"/>
    <property type="match status" value="1"/>
</dbReference>
<dbReference type="PRINTS" id="PR00344">
    <property type="entry name" value="BCTRLSENSOR"/>
</dbReference>
<dbReference type="Pfam" id="PF13426">
    <property type="entry name" value="PAS_9"/>
    <property type="match status" value="1"/>
</dbReference>
<dbReference type="RefSeq" id="WP_354614285.1">
    <property type="nucleotide sequence ID" value="NZ_JBEXAE010000002.1"/>
</dbReference>
<dbReference type="Proteomes" id="UP001549799">
    <property type="component" value="Unassembled WGS sequence"/>
</dbReference>
<keyword evidence="3" id="KW-0597">Phosphoprotein</keyword>
<dbReference type="EC" id="2.7.13.3" evidence="2"/>
<reference evidence="9 10" key="1">
    <citation type="submission" date="2024-07" db="EMBL/GenBank/DDBJ databases">
        <title>The genome sequence of type strain Sediminicola arcticus GDMCC 1.2805.</title>
        <authorList>
            <person name="Liu Y."/>
        </authorList>
    </citation>
    <scope>NUCLEOTIDE SEQUENCE [LARGE SCALE GENOMIC DNA]</scope>
    <source>
        <strain evidence="9 10">GDMCC 1.2805</strain>
    </source>
</reference>
<protein>
    <recommendedName>
        <fullName evidence="2">histidine kinase</fullName>
        <ecNumber evidence="2">2.7.13.3</ecNumber>
    </recommendedName>
</protein>
<dbReference type="InterPro" id="IPR005467">
    <property type="entry name" value="His_kinase_dom"/>
</dbReference>